<organism evidence="2 3">
    <name type="scientific">Solirubrobacter ginsenosidimutans</name>
    <dbReference type="NCBI Taxonomy" id="490573"/>
    <lineage>
        <taxon>Bacteria</taxon>
        <taxon>Bacillati</taxon>
        <taxon>Actinomycetota</taxon>
        <taxon>Thermoleophilia</taxon>
        <taxon>Solirubrobacterales</taxon>
        <taxon>Solirubrobacteraceae</taxon>
        <taxon>Solirubrobacter</taxon>
    </lineage>
</organism>
<proteinExistence type="predicted"/>
<dbReference type="EMBL" id="JAPDOD010000001">
    <property type="protein sequence ID" value="MDA0158642.1"/>
    <property type="molecule type" value="Genomic_DNA"/>
</dbReference>
<evidence type="ECO:0008006" key="4">
    <source>
        <dbReference type="Google" id="ProtNLM"/>
    </source>
</evidence>
<keyword evidence="3" id="KW-1185">Reference proteome</keyword>
<feature type="signal peptide" evidence="1">
    <location>
        <begin position="1"/>
        <end position="22"/>
    </location>
</feature>
<evidence type="ECO:0000313" key="2">
    <source>
        <dbReference type="EMBL" id="MDA0158642.1"/>
    </source>
</evidence>
<keyword evidence="1" id="KW-0732">Signal</keyword>
<protein>
    <recommendedName>
        <fullName evidence="4">DUF4198 domain-containing protein</fullName>
    </recommendedName>
</protein>
<reference evidence="2" key="1">
    <citation type="submission" date="2022-10" db="EMBL/GenBank/DDBJ databases">
        <title>The WGS of Solirubrobacter ginsenosidimutans DSM 21036.</title>
        <authorList>
            <person name="Jiang Z."/>
        </authorList>
    </citation>
    <scope>NUCLEOTIDE SEQUENCE</scope>
    <source>
        <strain evidence="2">DSM 21036</strain>
    </source>
</reference>
<dbReference type="RefSeq" id="WP_270037231.1">
    <property type="nucleotide sequence ID" value="NZ_JAPDOD010000001.1"/>
</dbReference>
<sequence>MRRHLPLAAVALLCALPAPALANPSFTLQQAAEGVPGNLPSKVTHQLSIAAGATAETLSIQTLGKPAISGATIDEQTAVSASVVRCAGRWARPHHALGEPASTSTTITVAAGATALVQTTRSFTQPPWASDTLDTTWAITPAQGMPFDLTSTAPAYRGALGVELGFDVVRVSARVLAVTGTAGSDVDSGQVQLWGYAPGAKRATRLAVARARDGAWSIAALRLPKTGVWELYARYRTATKAYADDASECGTPVRVRETPVRARGNAQP</sequence>
<accession>A0A9X3RZB3</accession>
<dbReference type="AlphaFoldDB" id="A0A9X3RZB3"/>
<comment type="caution">
    <text evidence="2">The sequence shown here is derived from an EMBL/GenBank/DDBJ whole genome shotgun (WGS) entry which is preliminary data.</text>
</comment>
<evidence type="ECO:0000256" key="1">
    <source>
        <dbReference type="SAM" id="SignalP"/>
    </source>
</evidence>
<gene>
    <name evidence="2" type="ORF">OM076_00075</name>
</gene>
<dbReference type="Proteomes" id="UP001149140">
    <property type="component" value="Unassembled WGS sequence"/>
</dbReference>
<name>A0A9X3RZB3_9ACTN</name>
<evidence type="ECO:0000313" key="3">
    <source>
        <dbReference type="Proteomes" id="UP001149140"/>
    </source>
</evidence>
<feature type="chain" id="PRO_5040937138" description="DUF4198 domain-containing protein" evidence="1">
    <location>
        <begin position="23"/>
        <end position="268"/>
    </location>
</feature>